<feature type="domain" description="OmpR/PhoB-type" evidence="9">
    <location>
        <begin position="124"/>
        <end position="220"/>
    </location>
</feature>
<gene>
    <name evidence="10" type="ORF">UT11_C0012G0006</name>
</gene>
<keyword evidence="4 7" id="KW-0238">DNA-binding</keyword>
<feature type="modified residue" description="4-aspartylphosphate" evidence="6">
    <location>
        <position position="51"/>
    </location>
</feature>
<dbReference type="GO" id="GO:0006355">
    <property type="term" value="P:regulation of DNA-templated transcription"/>
    <property type="evidence" value="ECO:0007669"/>
    <property type="project" value="InterPro"/>
</dbReference>
<evidence type="ECO:0000256" key="1">
    <source>
        <dbReference type="ARBA" id="ARBA00022553"/>
    </source>
</evidence>
<dbReference type="Gene3D" id="3.40.50.2300">
    <property type="match status" value="1"/>
</dbReference>
<proteinExistence type="predicted"/>
<accession>A0A0G0LE37</accession>
<dbReference type="CDD" id="cd00383">
    <property type="entry name" value="trans_reg_C"/>
    <property type="match status" value="1"/>
</dbReference>
<comment type="caution">
    <text evidence="10">The sequence shown here is derived from an EMBL/GenBank/DDBJ whole genome shotgun (WGS) entry which is preliminary data.</text>
</comment>
<dbReference type="SMART" id="SM00448">
    <property type="entry name" value="REC"/>
    <property type="match status" value="1"/>
</dbReference>
<evidence type="ECO:0000259" key="8">
    <source>
        <dbReference type="PROSITE" id="PS50110"/>
    </source>
</evidence>
<dbReference type="PANTHER" id="PTHR48111:SF22">
    <property type="entry name" value="REGULATOR OF RPOS"/>
    <property type="match status" value="1"/>
</dbReference>
<dbReference type="AlphaFoldDB" id="A0A0G0LE37"/>
<keyword evidence="3" id="KW-0805">Transcription regulation</keyword>
<name>A0A0G0LE37_9BACT</name>
<keyword evidence="2" id="KW-0902">Two-component regulatory system</keyword>
<dbReference type="Gene3D" id="6.10.250.690">
    <property type="match status" value="1"/>
</dbReference>
<keyword evidence="5" id="KW-0804">Transcription</keyword>
<dbReference type="InterPro" id="IPR039420">
    <property type="entry name" value="WalR-like"/>
</dbReference>
<dbReference type="SUPFAM" id="SSF52172">
    <property type="entry name" value="CheY-like"/>
    <property type="match status" value="1"/>
</dbReference>
<evidence type="ECO:0000259" key="9">
    <source>
        <dbReference type="PROSITE" id="PS51755"/>
    </source>
</evidence>
<dbReference type="GO" id="GO:0000976">
    <property type="term" value="F:transcription cis-regulatory region binding"/>
    <property type="evidence" value="ECO:0007669"/>
    <property type="project" value="TreeGrafter"/>
</dbReference>
<dbReference type="PROSITE" id="PS50110">
    <property type="entry name" value="RESPONSE_REGULATORY"/>
    <property type="match status" value="1"/>
</dbReference>
<evidence type="ECO:0000256" key="7">
    <source>
        <dbReference type="PROSITE-ProRule" id="PRU01091"/>
    </source>
</evidence>
<evidence type="ECO:0000256" key="6">
    <source>
        <dbReference type="PROSITE-ProRule" id="PRU00169"/>
    </source>
</evidence>
<feature type="domain" description="Response regulatory" evidence="8">
    <location>
        <begin position="2"/>
        <end position="116"/>
    </location>
</feature>
<dbReference type="PANTHER" id="PTHR48111">
    <property type="entry name" value="REGULATOR OF RPOS"/>
    <property type="match status" value="1"/>
</dbReference>
<evidence type="ECO:0000313" key="11">
    <source>
        <dbReference type="Proteomes" id="UP000033934"/>
    </source>
</evidence>
<dbReference type="Pfam" id="PF00072">
    <property type="entry name" value="Response_reg"/>
    <property type="match status" value="1"/>
</dbReference>
<protein>
    <recommendedName>
        <fullName evidence="12">Two component transcriptional regulator, winged helix family</fullName>
    </recommendedName>
</protein>
<evidence type="ECO:0000256" key="3">
    <source>
        <dbReference type="ARBA" id="ARBA00023015"/>
    </source>
</evidence>
<dbReference type="Pfam" id="PF00486">
    <property type="entry name" value="Trans_reg_C"/>
    <property type="match status" value="1"/>
</dbReference>
<dbReference type="SMART" id="SM00862">
    <property type="entry name" value="Trans_reg_C"/>
    <property type="match status" value="1"/>
</dbReference>
<dbReference type="PROSITE" id="PS51755">
    <property type="entry name" value="OMPR_PHOB"/>
    <property type="match status" value="1"/>
</dbReference>
<dbReference type="EMBL" id="LBVO01000012">
    <property type="protein sequence ID" value="KKQ90128.1"/>
    <property type="molecule type" value="Genomic_DNA"/>
</dbReference>
<feature type="DNA-binding region" description="OmpR/PhoB-type" evidence="7">
    <location>
        <begin position="124"/>
        <end position="220"/>
    </location>
</feature>
<dbReference type="GO" id="GO:0000156">
    <property type="term" value="F:phosphorelay response regulator activity"/>
    <property type="evidence" value="ECO:0007669"/>
    <property type="project" value="TreeGrafter"/>
</dbReference>
<evidence type="ECO:0008006" key="12">
    <source>
        <dbReference type="Google" id="ProtNLM"/>
    </source>
</evidence>
<dbReference type="Gene3D" id="1.10.10.10">
    <property type="entry name" value="Winged helix-like DNA-binding domain superfamily/Winged helix DNA-binding domain"/>
    <property type="match status" value="1"/>
</dbReference>
<dbReference type="InterPro" id="IPR001867">
    <property type="entry name" value="OmpR/PhoB-type_DNA-bd"/>
</dbReference>
<dbReference type="InterPro" id="IPR001789">
    <property type="entry name" value="Sig_transdc_resp-reg_receiver"/>
</dbReference>
<reference evidence="10 11" key="1">
    <citation type="journal article" date="2015" name="Nature">
        <title>rRNA introns, odd ribosomes, and small enigmatic genomes across a large radiation of phyla.</title>
        <authorList>
            <person name="Brown C.T."/>
            <person name="Hug L.A."/>
            <person name="Thomas B.C."/>
            <person name="Sharon I."/>
            <person name="Castelle C.J."/>
            <person name="Singh A."/>
            <person name="Wilkins M.J."/>
            <person name="Williams K.H."/>
            <person name="Banfield J.F."/>
        </authorList>
    </citation>
    <scope>NUCLEOTIDE SEQUENCE [LARGE SCALE GENOMIC DNA]</scope>
</reference>
<evidence type="ECO:0000256" key="2">
    <source>
        <dbReference type="ARBA" id="ARBA00023012"/>
    </source>
</evidence>
<evidence type="ECO:0000256" key="5">
    <source>
        <dbReference type="ARBA" id="ARBA00023163"/>
    </source>
</evidence>
<organism evidence="10 11">
    <name type="scientific">Berkelbacteria bacterium GW2011_GWA2_38_9</name>
    <dbReference type="NCBI Taxonomy" id="1618334"/>
    <lineage>
        <taxon>Bacteria</taxon>
        <taxon>Candidatus Berkelbacteria</taxon>
    </lineage>
</organism>
<evidence type="ECO:0000256" key="4">
    <source>
        <dbReference type="ARBA" id="ARBA00023125"/>
    </source>
</evidence>
<dbReference type="InterPro" id="IPR011006">
    <property type="entry name" value="CheY-like_superfamily"/>
</dbReference>
<dbReference type="InterPro" id="IPR036388">
    <property type="entry name" value="WH-like_DNA-bd_sf"/>
</dbReference>
<evidence type="ECO:0000313" key="10">
    <source>
        <dbReference type="EMBL" id="KKQ90128.1"/>
    </source>
</evidence>
<keyword evidence="1 6" id="KW-0597">Phosphoprotein</keyword>
<sequence length="225" mass="25339">MKVLIIDDDAELQRTLANYLHSKGFVLNQATTITKGASLASINNYDAIILDINLPDGNGLDLCNYFRQKNILTPILFLSAKANVIDRIKGLNIGADDYLVKPFDLDELAARLHSLIRRYKISEPAHFTIGKLIFDPHNHQVLLNNQSVIITKMESKILSLLFRSIGAPISRQDILEKIYGDEYPITNTIDVIIYKLRKKLDVGTKSYIESVRAVGYKLVDPNKAE</sequence>
<dbReference type="Proteomes" id="UP000033934">
    <property type="component" value="Unassembled WGS sequence"/>
</dbReference>
<dbReference type="GO" id="GO:0005829">
    <property type="term" value="C:cytosol"/>
    <property type="evidence" value="ECO:0007669"/>
    <property type="project" value="TreeGrafter"/>
</dbReference>
<dbReference type="GO" id="GO:0032993">
    <property type="term" value="C:protein-DNA complex"/>
    <property type="evidence" value="ECO:0007669"/>
    <property type="project" value="TreeGrafter"/>
</dbReference>